<dbReference type="Pfam" id="PF13927">
    <property type="entry name" value="Ig_3"/>
    <property type="match status" value="1"/>
</dbReference>
<dbReference type="CTD" id="6752872"/>
<dbReference type="InterPro" id="IPR013098">
    <property type="entry name" value="Ig_I-set"/>
</dbReference>
<feature type="domain" description="Ig-like" evidence="4">
    <location>
        <begin position="199"/>
        <end position="285"/>
    </location>
</feature>
<accession>B3RW85</accession>
<dbReference type="PANTHER" id="PTHR10075:SF103">
    <property type="entry name" value="ROUNDABOUT HOMOLOG 4"/>
    <property type="match status" value="1"/>
</dbReference>
<dbReference type="FunFam" id="2.60.40.10:FF:000032">
    <property type="entry name" value="palladin isoform X1"/>
    <property type="match status" value="1"/>
</dbReference>
<dbReference type="SMART" id="SM00409">
    <property type="entry name" value="IG"/>
    <property type="match status" value="3"/>
</dbReference>
<feature type="domain" description="Ig-like" evidence="4">
    <location>
        <begin position="100"/>
        <end position="189"/>
    </location>
</feature>
<keyword evidence="6" id="KW-1185">Reference proteome</keyword>
<dbReference type="SMART" id="SM00408">
    <property type="entry name" value="IGc2"/>
    <property type="match status" value="3"/>
</dbReference>
<feature type="domain" description="Ig-like" evidence="4">
    <location>
        <begin position="1"/>
        <end position="94"/>
    </location>
</feature>
<gene>
    <name evidence="5" type="ORF">TRIADDRAFT_24180</name>
</gene>
<reference evidence="5 6" key="1">
    <citation type="journal article" date="2008" name="Nature">
        <title>The Trichoplax genome and the nature of placozoans.</title>
        <authorList>
            <person name="Srivastava M."/>
            <person name="Begovic E."/>
            <person name="Chapman J."/>
            <person name="Putnam N.H."/>
            <person name="Hellsten U."/>
            <person name="Kawashima T."/>
            <person name="Kuo A."/>
            <person name="Mitros T."/>
            <person name="Salamov A."/>
            <person name="Carpenter M.L."/>
            <person name="Signorovitch A.Y."/>
            <person name="Moreno M.A."/>
            <person name="Kamm K."/>
            <person name="Grimwood J."/>
            <person name="Schmutz J."/>
            <person name="Shapiro H."/>
            <person name="Grigoriev I.V."/>
            <person name="Buss L.W."/>
            <person name="Schierwater B."/>
            <person name="Dellaporta S.L."/>
            <person name="Rokhsar D.S."/>
        </authorList>
    </citation>
    <scope>NUCLEOTIDE SEQUENCE [LARGE SCALE GENOMIC DNA]</scope>
    <source>
        <strain evidence="5 6">Grell-BS-1999</strain>
    </source>
</reference>
<dbReference type="InParanoid" id="B3RW85"/>
<dbReference type="InterPro" id="IPR003599">
    <property type="entry name" value="Ig_sub"/>
</dbReference>
<evidence type="ECO:0000259" key="4">
    <source>
        <dbReference type="PROSITE" id="PS50835"/>
    </source>
</evidence>
<protein>
    <recommendedName>
        <fullName evidence="4">Ig-like domain-containing protein</fullName>
    </recommendedName>
</protein>
<dbReference type="FunFam" id="2.60.40.10:FF:000189">
    <property type="entry name" value="Neogenin isoform 3"/>
    <property type="match status" value="2"/>
</dbReference>
<evidence type="ECO:0000313" key="6">
    <source>
        <dbReference type="Proteomes" id="UP000009022"/>
    </source>
</evidence>
<dbReference type="Pfam" id="PF07679">
    <property type="entry name" value="I-set"/>
    <property type="match status" value="2"/>
</dbReference>
<dbReference type="GeneID" id="6752872"/>
<dbReference type="InterPro" id="IPR003598">
    <property type="entry name" value="Ig_sub2"/>
</dbReference>
<keyword evidence="3" id="KW-0393">Immunoglobulin domain</keyword>
<dbReference type="OMA" id="CHAPRAN"/>
<dbReference type="HOGENOM" id="CLU_018612_0_1_1"/>
<organism evidence="5 6">
    <name type="scientific">Trichoplax adhaerens</name>
    <name type="common">Trichoplax reptans</name>
    <dbReference type="NCBI Taxonomy" id="10228"/>
    <lineage>
        <taxon>Eukaryota</taxon>
        <taxon>Metazoa</taxon>
        <taxon>Placozoa</taxon>
        <taxon>Uniplacotomia</taxon>
        <taxon>Trichoplacea</taxon>
        <taxon>Trichoplacidae</taxon>
        <taxon>Trichoplax</taxon>
    </lineage>
</organism>
<dbReference type="EMBL" id="DS985244">
    <property type="protein sequence ID" value="EDV26132.1"/>
    <property type="molecule type" value="Genomic_DNA"/>
</dbReference>
<keyword evidence="1" id="KW-0677">Repeat</keyword>
<dbReference type="InterPro" id="IPR013783">
    <property type="entry name" value="Ig-like_fold"/>
</dbReference>
<evidence type="ECO:0000256" key="2">
    <source>
        <dbReference type="ARBA" id="ARBA00023157"/>
    </source>
</evidence>
<evidence type="ECO:0000256" key="3">
    <source>
        <dbReference type="ARBA" id="ARBA00023319"/>
    </source>
</evidence>
<dbReference type="SUPFAM" id="SSF48726">
    <property type="entry name" value="Immunoglobulin"/>
    <property type="match status" value="3"/>
</dbReference>
<name>B3RW85_TRIAD</name>
<dbReference type="KEGG" id="tad:TRIADDRAFT_24180"/>
<dbReference type="RefSeq" id="XP_002112165.1">
    <property type="nucleotide sequence ID" value="XM_002112129.1"/>
</dbReference>
<dbReference type="InterPro" id="IPR007110">
    <property type="entry name" value="Ig-like_dom"/>
</dbReference>
<dbReference type="PhylomeDB" id="B3RW85"/>
<evidence type="ECO:0000256" key="1">
    <source>
        <dbReference type="ARBA" id="ARBA00022737"/>
    </source>
</evidence>
<dbReference type="Proteomes" id="UP000009022">
    <property type="component" value="Unassembled WGS sequence"/>
</dbReference>
<keyword evidence="2" id="KW-1015">Disulfide bond</keyword>
<dbReference type="PANTHER" id="PTHR10075">
    <property type="entry name" value="BASIGIN RELATED"/>
    <property type="match status" value="1"/>
</dbReference>
<dbReference type="OrthoDB" id="428111at2759"/>
<feature type="non-terminal residue" evidence="5">
    <location>
        <position position="1"/>
    </location>
</feature>
<dbReference type="eggNOG" id="KOG4222">
    <property type="taxonomic scope" value="Eukaryota"/>
</dbReference>
<sequence>PVFIEEPQDFIVRRNTGITLRCSATGSPYPKITWLKNGKLLVIDPKINPRLLLIGGALYITKVTKTSKYTDAGIYQCMAKNQFGSVFSRNATITIAYLRDKFRISPSNITITTSGTAKLTCHAPRANPKPSIMWEKNGKIIQSGGRITYTTTPESVLTIPNVDHYDLGFYVCVAENLAGVKRSEAAYLTVNVDTTATIPVIKPELFNKTVFINDTVTIKCNSKGDPQPIVYWRKNDQLLKSNDTRVKRLSWNTIGIKLVQTSDQGWYMCGSYNNAGLVTSVAYLRVVGEYLHIIFTE</sequence>
<evidence type="ECO:0000313" key="5">
    <source>
        <dbReference type="EMBL" id="EDV26132.1"/>
    </source>
</evidence>
<proteinExistence type="predicted"/>
<dbReference type="PROSITE" id="PS50835">
    <property type="entry name" value="IG_LIKE"/>
    <property type="match status" value="3"/>
</dbReference>
<dbReference type="STRING" id="10228.B3RW85"/>
<dbReference type="AlphaFoldDB" id="B3RW85"/>
<dbReference type="Gene3D" id="2.60.40.10">
    <property type="entry name" value="Immunoglobulins"/>
    <property type="match status" value="3"/>
</dbReference>
<dbReference type="InterPro" id="IPR036179">
    <property type="entry name" value="Ig-like_dom_sf"/>
</dbReference>